<keyword evidence="2 5" id="KW-0812">Transmembrane</keyword>
<keyword evidence="4 5" id="KW-0472">Membrane</keyword>
<organism evidence="6 7">
    <name type="scientific">Candidatus Ruthenibacterium avium</name>
    <dbReference type="NCBI Taxonomy" id="2838751"/>
    <lineage>
        <taxon>Bacteria</taxon>
        <taxon>Bacillati</taxon>
        <taxon>Bacillota</taxon>
        <taxon>Clostridia</taxon>
        <taxon>Eubacteriales</taxon>
        <taxon>Oscillospiraceae</taxon>
        <taxon>Ruthenibacterium</taxon>
    </lineage>
</organism>
<evidence type="ECO:0000256" key="5">
    <source>
        <dbReference type="SAM" id="Phobius"/>
    </source>
</evidence>
<dbReference type="GO" id="GO:0009403">
    <property type="term" value="P:toxin biosynthetic process"/>
    <property type="evidence" value="ECO:0007669"/>
    <property type="project" value="InterPro"/>
</dbReference>
<evidence type="ECO:0000256" key="2">
    <source>
        <dbReference type="ARBA" id="ARBA00022692"/>
    </source>
</evidence>
<evidence type="ECO:0000256" key="4">
    <source>
        <dbReference type="ARBA" id="ARBA00023136"/>
    </source>
</evidence>
<comment type="caution">
    <text evidence="6">The sequence shown here is derived from an EMBL/GenBank/DDBJ whole genome shotgun (WGS) entry which is preliminary data.</text>
</comment>
<sequence length="231" mass="24692">MTSGISIGPALILDVILIAVIVLTAFHYKKKGFVAGLLDLVGNLLALLVAWIASDRISPTVFENFFKQGLIEKITQTVQEQGTSGLTMLVENFSSILPGGMAHEVTRSLQDILGSGAPDLAVRIVDTILTPLIVPMITVVLFFIAFAVCKLVISMLVAVLTNINKIPVIGSVNELLGILVGVAGGVLNVVLLLCLIWAVVAITNNNLPVLNNDMLSGSMMYSLFSRYNPFL</sequence>
<keyword evidence="3 5" id="KW-1133">Transmembrane helix</keyword>
<accession>A0A9D2S153</accession>
<evidence type="ECO:0000313" key="7">
    <source>
        <dbReference type="Proteomes" id="UP000824209"/>
    </source>
</evidence>
<dbReference type="AlphaFoldDB" id="A0A9D2S153"/>
<feature type="transmembrane region" description="Helical" evidence="5">
    <location>
        <begin position="6"/>
        <end position="26"/>
    </location>
</feature>
<comment type="subcellular location">
    <subcellularLocation>
        <location evidence="1">Membrane</location>
        <topology evidence="1">Multi-pass membrane protein</topology>
    </subcellularLocation>
</comment>
<feature type="transmembrane region" description="Helical" evidence="5">
    <location>
        <begin position="132"/>
        <end position="163"/>
    </location>
</feature>
<dbReference type="EMBL" id="DWYA01000036">
    <property type="protein sequence ID" value="HJB39471.1"/>
    <property type="molecule type" value="Genomic_DNA"/>
</dbReference>
<evidence type="ECO:0000256" key="3">
    <source>
        <dbReference type="ARBA" id="ARBA00022989"/>
    </source>
</evidence>
<dbReference type="Pfam" id="PF02674">
    <property type="entry name" value="Colicin_V"/>
    <property type="match status" value="1"/>
</dbReference>
<dbReference type="GO" id="GO:0016020">
    <property type="term" value="C:membrane"/>
    <property type="evidence" value="ECO:0007669"/>
    <property type="project" value="UniProtKB-SubCell"/>
</dbReference>
<gene>
    <name evidence="6" type="ORF">H9943_03640</name>
</gene>
<dbReference type="InterPro" id="IPR003825">
    <property type="entry name" value="Colicin-V_CvpA"/>
</dbReference>
<reference evidence="6" key="1">
    <citation type="journal article" date="2021" name="PeerJ">
        <title>Extensive microbial diversity within the chicken gut microbiome revealed by metagenomics and culture.</title>
        <authorList>
            <person name="Gilroy R."/>
            <person name="Ravi A."/>
            <person name="Getino M."/>
            <person name="Pursley I."/>
            <person name="Horton D.L."/>
            <person name="Alikhan N.F."/>
            <person name="Baker D."/>
            <person name="Gharbi K."/>
            <person name="Hall N."/>
            <person name="Watson M."/>
            <person name="Adriaenssens E.M."/>
            <person name="Foster-Nyarko E."/>
            <person name="Jarju S."/>
            <person name="Secka A."/>
            <person name="Antonio M."/>
            <person name="Oren A."/>
            <person name="Chaudhuri R.R."/>
            <person name="La Ragione R."/>
            <person name="Hildebrand F."/>
            <person name="Pallen M.J."/>
        </authorList>
    </citation>
    <scope>NUCLEOTIDE SEQUENCE</scope>
    <source>
        <strain evidence="6">ChiBcec8-14828</strain>
    </source>
</reference>
<feature type="transmembrane region" description="Helical" evidence="5">
    <location>
        <begin position="33"/>
        <end position="53"/>
    </location>
</feature>
<protein>
    <submittedName>
        <fullName evidence="6">CvpA family protein</fullName>
    </submittedName>
</protein>
<proteinExistence type="predicted"/>
<reference evidence="6" key="2">
    <citation type="submission" date="2021-04" db="EMBL/GenBank/DDBJ databases">
        <authorList>
            <person name="Gilroy R."/>
        </authorList>
    </citation>
    <scope>NUCLEOTIDE SEQUENCE</scope>
    <source>
        <strain evidence="6">ChiBcec8-14828</strain>
    </source>
</reference>
<evidence type="ECO:0000256" key="1">
    <source>
        <dbReference type="ARBA" id="ARBA00004141"/>
    </source>
</evidence>
<evidence type="ECO:0000313" key="6">
    <source>
        <dbReference type="EMBL" id="HJB39471.1"/>
    </source>
</evidence>
<feature type="transmembrane region" description="Helical" evidence="5">
    <location>
        <begin position="175"/>
        <end position="200"/>
    </location>
</feature>
<name>A0A9D2S153_9FIRM</name>
<dbReference type="Proteomes" id="UP000824209">
    <property type="component" value="Unassembled WGS sequence"/>
</dbReference>